<comment type="catalytic activity">
    <reaction evidence="1">
        <text>L-aspartyl-tRNA(Asn) + L-glutamine + ATP + H2O = L-asparaginyl-tRNA(Asn) + L-glutamate + ADP + phosphate + 2 H(+)</text>
        <dbReference type="Rhea" id="RHEA:14513"/>
        <dbReference type="Rhea" id="RHEA-COMP:9674"/>
        <dbReference type="Rhea" id="RHEA-COMP:9677"/>
        <dbReference type="ChEBI" id="CHEBI:15377"/>
        <dbReference type="ChEBI" id="CHEBI:15378"/>
        <dbReference type="ChEBI" id="CHEBI:29985"/>
        <dbReference type="ChEBI" id="CHEBI:30616"/>
        <dbReference type="ChEBI" id="CHEBI:43474"/>
        <dbReference type="ChEBI" id="CHEBI:58359"/>
        <dbReference type="ChEBI" id="CHEBI:78515"/>
        <dbReference type="ChEBI" id="CHEBI:78516"/>
        <dbReference type="ChEBI" id="CHEBI:456216"/>
    </reaction>
</comment>
<dbReference type="PANTHER" id="PTHR15004">
    <property type="entry name" value="GLUTAMYL-TRNA(GLN) AMIDOTRANSFERASE SUBUNIT C, MITOCHONDRIAL"/>
    <property type="match status" value="1"/>
</dbReference>
<evidence type="ECO:0000313" key="2">
    <source>
        <dbReference type="EMBL" id="GAA3973047.1"/>
    </source>
</evidence>
<accession>A0ABP7PY23</accession>
<sequence>MNISDEQLAQLAVLARLDCASDMSLRDDVDRILHFVEQLQSVDTSQTAPLLNPLEMTQRLRPDVVTEPDDRERYQKCAPLTEAGLFLVPRVVE</sequence>
<keyword evidence="1" id="KW-0648">Protein biosynthesis</keyword>
<keyword evidence="3" id="KW-1185">Reference proteome</keyword>
<dbReference type="InterPro" id="IPR036113">
    <property type="entry name" value="Asp/Glu-ADT_sf_sub_c"/>
</dbReference>
<comment type="function">
    <text evidence="1">Allows the formation of correctly charged Asn-tRNA(Asn) or Gln-tRNA(Gln) through the transamidation of misacylated Asp-tRNA(Asn) or Glu-tRNA(Gln) in organisms which lack either or both of asparaginyl-tRNA or glutaminyl-tRNA synthetases. The reaction takes place in the presence of glutamine and ATP through an activated phospho-Asp-tRNA(Asn) or phospho-Glu-tRNA(Gln).</text>
</comment>
<dbReference type="SUPFAM" id="SSF141000">
    <property type="entry name" value="Glu-tRNAGln amidotransferase C subunit"/>
    <property type="match status" value="1"/>
</dbReference>
<protein>
    <recommendedName>
        <fullName evidence="1">Aspartyl/glutamyl-tRNA(Asn/Gln) amidotransferase subunit C</fullName>
        <shortName evidence="1">Asp/Glu-ADT subunit C</shortName>
        <ecNumber evidence="1">6.3.5.-</ecNumber>
    </recommendedName>
</protein>
<name>A0ABP7PY23_9GAMM</name>
<dbReference type="RefSeq" id="WP_344808403.1">
    <property type="nucleotide sequence ID" value="NZ_BAABBO010000016.1"/>
</dbReference>
<proteinExistence type="inferred from homology"/>
<comment type="caution">
    <text evidence="2">The sequence shown here is derived from an EMBL/GenBank/DDBJ whole genome shotgun (WGS) entry which is preliminary data.</text>
</comment>
<gene>
    <name evidence="1 2" type="primary">gatC</name>
    <name evidence="2" type="ORF">GCM10022278_32890</name>
</gene>
<dbReference type="EMBL" id="BAABBO010000016">
    <property type="protein sequence ID" value="GAA3973047.1"/>
    <property type="molecule type" value="Genomic_DNA"/>
</dbReference>
<dbReference type="Proteomes" id="UP001501337">
    <property type="component" value="Unassembled WGS sequence"/>
</dbReference>
<reference evidence="3" key="1">
    <citation type="journal article" date="2019" name="Int. J. Syst. Evol. Microbiol.">
        <title>The Global Catalogue of Microorganisms (GCM) 10K type strain sequencing project: providing services to taxonomists for standard genome sequencing and annotation.</title>
        <authorList>
            <consortium name="The Broad Institute Genomics Platform"/>
            <consortium name="The Broad Institute Genome Sequencing Center for Infectious Disease"/>
            <person name="Wu L."/>
            <person name="Ma J."/>
        </authorList>
    </citation>
    <scope>NUCLEOTIDE SEQUENCE [LARGE SCALE GENOMIC DNA]</scope>
    <source>
        <strain evidence="3">JCM 17555</strain>
    </source>
</reference>
<keyword evidence="1" id="KW-0436">Ligase</keyword>
<dbReference type="InterPro" id="IPR003837">
    <property type="entry name" value="GatC"/>
</dbReference>
<keyword evidence="1" id="KW-0547">Nucleotide-binding</keyword>
<dbReference type="Gene3D" id="1.10.20.60">
    <property type="entry name" value="Glu-tRNAGln amidotransferase C subunit, N-terminal domain"/>
    <property type="match status" value="1"/>
</dbReference>
<evidence type="ECO:0000256" key="1">
    <source>
        <dbReference type="HAMAP-Rule" id="MF_00122"/>
    </source>
</evidence>
<organism evidence="2 3">
    <name type="scientific">Allohahella marinimesophila</name>
    <dbReference type="NCBI Taxonomy" id="1054972"/>
    <lineage>
        <taxon>Bacteria</taxon>
        <taxon>Pseudomonadati</taxon>
        <taxon>Pseudomonadota</taxon>
        <taxon>Gammaproteobacteria</taxon>
        <taxon>Oceanospirillales</taxon>
        <taxon>Hahellaceae</taxon>
        <taxon>Allohahella</taxon>
    </lineage>
</organism>
<comment type="similarity">
    <text evidence="1">Belongs to the GatC family.</text>
</comment>
<dbReference type="NCBIfam" id="TIGR00135">
    <property type="entry name" value="gatC"/>
    <property type="match status" value="1"/>
</dbReference>
<dbReference type="HAMAP" id="MF_00122">
    <property type="entry name" value="GatC"/>
    <property type="match status" value="1"/>
</dbReference>
<dbReference type="PANTHER" id="PTHR15004:SF0">
    <property type="entry name" value="GLUTAMYL-TRNA(GLN) AMIDOTRANSFERASE SUBUNIT C, MITOCHONDRIAL"/>
    <property type="match status" value="1"/>
</dbReference>
<evidence type="ECO:0000313" key="3">
    <source>
        <dbReference type="Proteomes" id="UP001501337"/>
    </source>
</evidence>
<dbReference type="EC" id="6.3.5.-" evidence="1"/>
<keyword evidence="1" id="KW-0067">ATP-binding</keyword>
<comment type="catalytic activity">
    <reaction evidence="1">
        <text>L-glutamyl-tRNA(Gln) + L-glutamine + ATP + H2O = L-glutaminyl-tRNA(Gln) + L-glutamate + ADP + phosphate + H(+)</text>
        <dbReference type="Rhea" id="RHEA:17521"/>
        <dbReference type="Rhea" id="RHEA-COMP:9681"/>
        <dbReference type="Rhea" id="RHEA-COMP:9684"/>
        <dbReference type="ChEBI" id="CHEBI:15377"/>
        <dbReference type="ChEBI" id="CHEBI:15378"/>
        <dbReference type="ChEBI" id="CHEBI:29985"/>
        <dbReference type="ChEBI" id="CHEBI:30616"/>
        <dbReference type="ChEBI" id="CHEBI:43474"/>
        <dbReference type="ChEBI" id="CHEBI:58359"/>
        <dbReference type="ChEBI" id="CHEBI:78520"/>
        <dbReference type="ChEBI" id="CHEBI:78521"/>
        <dbReference type="ChEBI" id="CHEBI:456216"/>
    </reaction>
</comment>
<dbReference type="Pfam" id="PF02686">
    <property type="entry name" value="GatC"/>
    <property type="match status" value="1"/>
</dbReference>
<comment type="subunit">
    <text evidence="1">Heterotrimer of A, B and C subunits.</text>
</comment>